<dbReference type="Gene3D" id="1.10.30.10">
    <property type="entry name" value="High mobility group box domain"/>
    <property type="match status" value="2"/>
</dbReference>
<dbReference type="EMBL" id="JBBJBU010000001">
    <property type="protein sequence ID" value="KAK7208386.1"/>
    <property type="molecule type" value="Genomic_DNA"/>
</dbReference>
<dbReference type="InterPro" id="IPR036910">
    <property type="entry name" value="HMG_box_dom_sf"/>
</dbReference>
<feature type="compositionally biased region" description="Basic and acidic residues" evidence="1">
    <location>
        <begin position="62"/>
        <end position="78"/>
    </location>
</feature>
<feature type="domain" description="HMG box" evidence="2">
    <location>
        <begin position="208"/>
        <end position="276"/>
    </location>
</feature>
<accession>A0ABR1FEW6</accession>
<dbReference type="CDD" id="cd00084">
    <property type="entry name" value="HMG-box_SF"/>
    <property type="match status" value="1"/>
</dbReference>
<feature type="compositionally biased region" description="Basic residues" evidence="1">
    <location>
        <begin position="79"/>
        <end position="98"/>
    </location>
</feature>
<name>A0ABR1FEW6_9ASCO</name>
<dbReference type="SMART" id="SM00398">
    <property type="entry name" value="HMG"/>
    <property type="match status" value="2"/>
</dbReference>
<evidence type="ECO:0000256" key="1">
    <source>
        <dbReference type="SAM" id="MobiDB-lite"/>
    </source>
</evidence>
<comment type="caution">
    <text evidence="3">The sequence shown here is derived from an EMBL/GenBank/DDBJ whole genome shotgun (WGS) entry which is preliminary data.</text>
</comment>
<organism evidence="3 4">
    <name type="scientific">Myxozyma melibiosi</name>
    <dbReference type="NCBI Taxonomy" id="54550"/>
    <lineage>
        <taxon>Eukaryota</taxon>
        <taxon>Fungi</taxon>
        <taxon>Dikarya</taxon>
        <taxon>Ascomycota</taxon>
        <taxon>Saccharomycotina</taxon>
        <taxon>Lipomycetes</taxon>
        <taxon>Lipomycetales</taxon>
        <taxon>Lipomycetaceae</taxon>
        <taxon>Myxozyma</taxon>
    </lineage>
</organism>
<dbReference type="InterPro" id="IPR009071">
    <property type="entry name" value="HMG_box_dom"/>
</dbReference>
<feature type="region of interest" description="Disordered" evidence="1">
    <location>
        <begin position="62"/>
        <end position="103"/>
    </location>
</feature>
<protein>
    <recommendedName>
        <fullName evidence="2">HMG box domain-containing protein</fullName>
    </recommendedName>
</protein>
<gene>
    <name evidence="3" type="ORF">BZA70DRAFT_48396</name>
</gene>
<keyword evidence="4" id="KW-1185">Reference proteome</keyword>
<dbReference type="RefSeq" id="XP_064771419.1">
    <property type="nucleotide sequence ID" value="XM_064915145.1"/>
</dbReference>
<reference evidence="3 4" key="1">
    <citation type="submission" date="2024-03" db="EMBL/GenBank/DDBJ databases">
        <title>Genome-scale model development and genomic sequencing of the oleaginous clade Lipomyces.</title>
        <authorList>
            <consortium name="Lawrence Berkeley National Laboratory"/>
            <person name="Czajka J.J."/>
            <person name="Han Y."/>
            <person name="Kim J."/>
            <person name="Mondo S.J."/>
            <person name="Hofstad B.A."/>
            <person name="Robles A."/>
            <person name="Haridas S."/>
            <person name="Riley R."/>
            <person name="LaButti K."/>
            <person name="Pangilinan J."/>
            <person name="Andreopoulos W."/>
            <person name="Lipzen A."/>
            <person name="Yan J."/>
            <person name="Wang M."/>
            <person name="Ng V."/>
            <person name="Grigoriev I.V."/>
            <person name="Spatafora J.W."/>
            <person name="Magnuson J.K."/>
            <person name="Baker S.E."/>
            <person name="Pomraning K.R."/>
        </authorList>
    </citation>
    <scope>NUCLEOTIDE SEQUENCE [LARGE SCALE GENOMIC DNA]</scope>
    <source>
        <strain evidence="3 4">Phaff 52-87</strain>
    </source>
</reference>
<dbReference type="SUPFAM" id="SSF47095">
    <property type="entry name" value="HMG-box"/>
    <property type="match status" value="2"/>
</dbReference>
<sequence>MLLKYAVCTTRVPAYAVTRQLSTIASRSALHVPKAAAYGLFQRLAVPAAKFYTTAGAAAEVKSEEAKPKAARKTAEKKAPKKAPKKKKAVKAAPKRIKKPVDMPHGPMSPYNVFFLKYRAEHPEETNNIKAPECARLVSQAFKQLSTAELEELKKEAKERSIETKKKLAEFALKLGPAGVALENKRRQQRAKKLNLAHTVYLQDPFKPKYGALSGPTVFLAETVKLPEYANLPISERFKTVAAIYKSLSEDQKLPYVNRALANREKYHAEKQAYEKLLKEDQTSSAAR</sequence>
<dbReference type="GeneID" id="90040657"/>
<evidence type="ECO:0000259" key="2">
    <source>
        <dbReference type="SMART" id="SM00398"/>
    </source>
</evidence>
<feature type="domain" description="HMG box" evidence="2">
    <location>
        <begin position="103"/>
        <end position="170"/>
    </location>
</feature>
<dbReference type="Proteomes" id="UP001498771">
    <property type="component" value="Unassembled WGS sequence"/>
</dbReference>
<proteinExistence type="predicted"/>
<evidence type="ECO:0000313" key="3">
    <source>
        <dbReference type="EMBL" id="KAK7208386.1"/>
    </source>
</evidence>
<evidence type="ECO:0000313" key="4">
    <source>
        <dbReference type="Proteomes" id="UP001498771"/>
    </source>
</evidence>